<keyword evidence="3" id="KW-1185">Reference proteome</keyword>
<feature type="compositionally biased region" description="Polar residues" evidence="1">
    <location>
        <begin position="217"/>
        <end position="228"/>
    </location>
</feature>
<dbReference type="HOGENOM" id="CLU_1066024_0_0_1"/>
<evidence type="ECO:0000256" key="1">
    <source>
        <dbReference type="SAM" id="MobiDB-lite"/>
    </source>
</evidence>
<dbReference type="AlphaFoldDB" id="A0A0C3EZS7"/>
<protein>
    <submittedName>
        <fullName evidence="2">Uncharacterized protein</fullName>
    </submittedName>
</protein>
<feature type="compositionally biased region" description="Polar residues" evidence="1">
    <location>
        <begin position="72"/>
        <end position="84"/>
    </location>
</feature>
<dbReference type="InParanoid" id="A0A0C3EZS7"/>
<reference evidence="2 3" key="1">
    <citation type="submission" date="2014-04" db="EMBL/GenBank/DDBJ databases">
        <authorList>
            <consortium name="DOE Joint Genome Institute"/>
            <person name="Kuo A."/>
            <person name="Tarkka M."/>
            <person name="Buscot F."/>
            <person name="Kohler A."/>
            <person name="Nagy L.G."/>
            <person name="Floudas D."/>
            <person name="Copeland A."/>
            <person name="Barry K.W."/>
            <person name="Cichocki N."/>
            <person name="Veneault-Fourrey C."/>
            <person name="LaButti K."/>
            <person name="Lindquist E.A."/>
            <person name="Lipzen A."/>
            <person name="Lundell T."/>
            <person name="Morin E."/>
            <person name="Murat C."/>
            <person name="Sun H."/>
            <person name="Tunlid A."/>
            <person name="Henrissat B."/>
            <person name="Grigoriev I.V."/>
            <person name="Hibbett D.S."/>
            <person name="Martin F."/>
            <person name="Nordberg H.P."/>
            <person name="Cantor M.N."/>
            <person name="Hua S.X."/>
        </authorList>
    </citation>
    <scope>NUCLEOTIDE SEQUENCE [LARGE SCALE GENOMIC DNA]</scope>
    <source>
        <strain evidence="2 3">F 1598</strain>
    </source>
</reference>
<feature type="compositionally biased region" description="Basic and acidic residues" evidence="1">
    <location>
        <begin position="153"/>
        <end position="168"/>
    </location>
</feature>
<dbReference type="OrthoDB" id="3232670at2759"/>
<dbReference type="Proteomes" id="UP000054166">
    <property type="component" value="Unassembled WGS sequence"/>
</dbReference>
<evidence type="ECO:0000313" key="3">
    <source>
        <dbReference type="Proteomes" id="UP000054166"/>
    </source>
</evidence>
<dbReference type="EMBL" id="KN833082">
    <property type="protein sequence ID" value="KIM73434.1"/>
    <property type="molecule type" value="Genomic_DNA"/>
</dbReference>
<accession>A0A0C3EZS7</accession>
<feature type="compositionally biased region" description="Basic and acidic residues" evidence="1">
    <location>
        <begin position="32"/>
        <end position="41"/>
    </location>
</feature>
<evidence type="ECO:0000313" key="2">
    <source>
        <dbReference type="EMBL" id="KIM73434.1"/>
    </source>
</evidence>
<proteinExistence type="predicted"/>
<feature type="region of interest" description="Disordered" evidence="1">
    <location>
        <begin position="23"/>
        <end position="175"/>
    </location>
</feature>
<feature type="compositionally biased region" description="Polar residues" evidence="1">
    <location>
        <begin position="92"/>
        <end position="107"/>
    </location>
</feature>
<organism evidence="2 3">
    <name type="scientific">Piloderma croceum (strain F 1598)</name>
    <dbReference type="NCBI Taxonomy" id="765440"/>
    <lineage>
        <taxon>Eukaryota</taxon>
        <taxon>Fungi</taxon>
        <taxon>Dikarya</taxon>
        <taxon>Basidiomycota</taxon>
        <taxon>Agaricomycotina</taxon>
        <taxon>Agaricomycetes</taxon>
        <taxon>Agaricomycetidae</taxon>
        <taxon>Atheliales</taxon>
        <taxon>Atheliaceae</taxon>
        <taxon>Piloderma</taxon>
    </lineage>
</organism>
<feature type="compositionally biased region" description="Polar residues" evidence="1">
    <location>
        <begin position="55"/>
        <end position="64"/>
    </location>
</feature>
<feature type="region of interest" description="Disordered" evidence="1">
    <location>
        <begin position="196"/>
        <end position="243"/>
    </location>
</feature>
<name>A0A0C3EZS7_PILCF</name>
<sequence>MERLYRTLGESVPPELVFREAEKKRTLQGRGRSKDDNDILKASRVGWGISEKQADISTSLPSSRSLEHFPDHQSTTAPSPTTELTPGIPLGQTPSDTQNESRPTSVSPMADDYGSASPDGHRKHSVPSLSESELTNPPPDSVSNIPSPAIPAEEVKASSDTHHSRGKSEQIFANGIPKSYLMTRSSSLKVRLKPSEGLFPSSQRSPAPFAPYFEDTNLLSTSAPTGEKSSGVRRKERKEGWSGEWNLSDMQDVIRRLRDLK</sequence>
<feature type="compositionally biased region" description="Polar residues" evidence="1">
    <location>
        <begin position="127"/>
        <end position="146"/>
    </location>
</feature>
<reference evidence="3" key="2">
    <citation type="submission" date="2015-01" db="EMBL/GenBank/DDBJ databases">
        <title>Evolutionary Origins and Diversification of the Mycorrhizal Mutualists.</title>
        <authorList>
            <consortium name="DOE Joint Genome Institute"/>
            <consortium name="Mycorrhizal Genomics Consortium"/>
            <person name="Kohler A."/>
            <person name="Kuo A."/>
            <person name="Nagy L.G."/>
            <person name="Floudas D."/>
            <person name="Copeland A."/>
            <person name="Barry K.W."/>
            <person name="Cichocki N."/>
            <person name="Veneault-Fourrey C."/>
            <person name="LaButti K."/>
            <person name="Lindquist E.A."/>
            <person name="Lipzen A."/>
            <person name="Lundell T."/>
            <person name="Morin E."/>
            <person name="Murat C."/>
            <person name="Riley R."/>
            <person name="Ohm R."/>
            <person name="Sun H."/>
            <person name="Tunlid A."/>
            <person name="Henrissat B."/>
            <person name="Grigoriev I.V."/>
            <person name="Hibbett D.S."/>
            <person name="Martin F."/>
        </authorList>
    </citation>
    <scope>NUCLEOTIDE SEQUENCE [LARGE SCALE GENOMIC DNA]</scope>
    <source>
        <strain evidence="3">F 1598</strain>
    </source>
</reference>
<gene>
    <name evidence="2" type="ORF">PILCRDRAFT_829171</name>
</gene>